<feature type="non-terminal residue" evidence="1">
    <location>
        <position position="1"/>
    </location>
</feature>
<evidence type="ECO:0000313" key="2">
    <source>
        <dbReference type="Proteomes" id="UP000789405"/>
    </source>
</evidence>
<dbReference type="EMBL" id="CAJVPY010040044">
    <property type="protein sequence ID" value="CAG8805376.1"/>
    <property type="molecule type" value="Genomic_DNA"/>
</dbReference>
<reference evidence="1" key="1">
    <citation type="submission" date="2021-06" db="EMBL/GenBank/DDBJ databases">
        <authorList>
            <person name="Kallberg Y."/>
            <person name="Tangrot J."/>
            <person name="Rosling A."/>
        </authorList>
    </citation>
    <scope>NUCLEOTIDE SEQUENCE</scope>
    <source>
        <strain evidence="1">MA453B</strain>
    </source>
</reference>
<proteinExistence type="predicted"/>
<dbReference type="AlphaFoldDB" id="A0A9N9K140"/>
<sequence>RHQEYLEENLLKNKAKKFLQCNKHKIELDISVNNSDLSGKFYKVVSSIFYEYRHLQIKDNLLAKYKKIKEEIFNSTTNEYVINLSLNY</sequence>
<feature type="non-terminal residue" evidence="1">
    <location>
        <position position="88"/>
    </location>
</feature>
<accession>A0A9N9K140</accession>
<dbReference type="Proteomes" id="UP000789405">
    <property type="component" value="Unassembled WGS sequence"/>
</dbReference>
<protein>
    <submittedName>
        <fullName evidence="1">6423_t:CDS:1</fullName>
    </submittedName>
</protein>
<evidence type="ECO:0000313" key="1">
    <source>
        <dbReference type="EMBL" id="CAG8805376.1"/>
    </source>
</evidence>
<comment type="caution">
    <text evidence="1">The sequence shown here is derived from an EMBL/GenBank/DDBJ whole genome shotgun (WGS) entry which is preliminary data.</text>
</comment>
<organism evidence="1 2">
    <name type="scientific">Dentiscutata erythropus</name>
    <dbReference type="NCBI Taxonomy" id="1348616"/>
    <lineage>
        <taxon>Eukaryota</taxon>
        <taxon>Fungi</taxon>
        <taxon>Fungi incertae sedis</taxon>
        <taxon>Mucoromycota</taxon>
        <taxon>Glomeromycotina</taxon>
        <taxon>Glomeromycetes</taxon>
        <taxon>Diversisporales</taxon>
        <taxon>Gigasporaceae</taxon>
        <taxon>Dentiscutata</taxon>
    </lineage>
</organism>
<keyword evidence="2" id="KW-1185">Reference proteome</keyword>
<gene>
    <name evidence="1" type="ORF">DERYTH_LOCUS24266</name>
</gene>
<name>A0A9N9K140_9GLOM</name>